<evidence type="ECO:0000313" key="2">
    <source>
        <dbReference type="Proteomes" id="UP000176593"/>
    </source>
</evidence>
<sequence>MTIAVEATRPFHESIIDVLPIANGSQLTILADLIKRTAIPKNHDAIIAAWTRRTLDMHSPDYGVSEYLQRQKEQAAFTARITTGC</sequence>
<comment type="caution">
    <text evidence="1">The sequence shown here is derived from an EMBL/GenBank/DDBJ whole genome shotgun (WGS) entry which is preliminary data.</text>
</comment>
<evidence type="ECO:0000313" key="1">
    <source>
        <dbReference type="EMBL" id="OGL86320.1"/>
    </source>
</evidence>
<dbReference type="Proteomes" id="UP000176593">
    <property type="component" value="Unassembled WGS sequence"/>
</dbReference>
<reference evidence="1 2" key="1">
    <citation type="journal article" date="2016" name="Nat. Commun.">
        <title>Thousands of microbial genomes shed light on interconnected biogeochemical processes in an aquifer system.</title>
        <authorList>
            <person name="Anantharaman K."/>
            <person name="Brown C.T."/>
            <person name="Hug L.A."/>
            <person name="Sharon I."/>
            <person name="Castelle C.J."/>
            <person name="Probst A.J."/>
            <person name="Thomas B.C."/>
            <person name="Singh A."/>
            <person name="Wilkins M.J."/>
            <person name="Karaoz U."/>
            <person name="Brodie E.L."/>
            <person name="Williams K.H."/>
            <person name="Hubbard S.S."/>
            <person name="Banfield J.F."/>
        </authorList>
    </citation>
    <scope>NUCLEOTIDE SEQUENCE [LARGE SCALE GENOMIC DNA]</scope>
</reference>
<dbReference type="EMBL" id="MGEQ01000010">
    <property type="protein sequence ID" value="OGL86320.1"/>
    <property type="molecule type" value="Genomic_DNA"/>
</dbReference>
<organism evidence="1 2">
    <name type="scientific">Candidatus Uhrbacteria bacterium RIFCSPLOWO2_02_FULL_48_18</name>
    <dbReference type="NCBI Taxonomy" id="1802408"/>
    <lineage>
        <taxon>Bacteria</taxon>
        <taxon>Candidatus Uhriibacteriota</taxon>
    </lineage>
</organism>
<accession>A0A1F7V752</accession>
<gene>
    <name evidence="1" type="ORF">A3I41_02050</name>
</gene>
<dbReference type="AlphaFoldDB" id="A0A1F7V752"/>
<proteinExistence type="predicted"/>
<protein>
    <submittedName>
        <fullName evidence="1">Uncharacterized protein</fullName>
    </submittedName>
</protein>
<name>A0A1F7V752_9BACT</name>